<keyword evidence="1" id="KW-0472">Membrane</keyword>
<feature type="transmembrane region" description="Helical" evidence="1">
    <location>
        <begin position="39"/>
        <end position="63"/>
    </location>
</feature>
<name>A0A4Y8IFS5_9BACI</name>
<reference evidence="2 3" key="1">
    <citation type="submission" date="2019-03" db="EMBL/GenBank/DDBJ databases">
        <authorList>
            <person name="He R.-H."/>
        </authorList>
    </citation>
    <scope>NUCLEOTIDE SEQUENCE [LARGE SCALE GENOMIC DNA]</scope>
    <source>
        <strain evidence="3">SH 714</strain>
    </source>
</reference>
<keyword evidence="1" id="KW-1133">Transmembrane helix</keyword>
<dbReference type="EMBL" id="SOPW01000012">
    <property type="protein sequence ID" value="TFB18917.1"/>
    <property type="molecule type" value="Genomic_DNA"/>
</dbReference>
<comment type="caution">
    <text evidence="2">The sequence shown here is derived from an EMBL/GenBank/DDBJ whole genome shotgun (WGS) entry which is preliminary data.</text>
</comment>
<dbReference type="RefSeq" id="WP_134340657.1">
    <property type="nucleotide sequence ID" value="NZ_SOPW01000012.1"/>
</dbReference>
<proteinExistence type="predicted"/>
<evidence type="ECO:0000313" key="2">
    <source>
        <dbReference type="EMBL" id="TFB18917.1"/>
    </source>
</evidence>
<evidence type="ECO:0000313" key="3">
    <source>
        <dbReference type="Proteomes" id="UP000297975"/>
    </source>
</evidence>
<keyword evidence="1" id="KW-0812">Transmembrane</keyword>
<gene>
    <name evidence="2" type="ORF">E3U55_11645</name>
</gene>
<accession>A0A4Y8IFS5</accession>
<dbReference type="AlphaFoldDB" id="A0A4Y8IFS5"/>
<sequence length="94" mass="10709">MNKAKAFIFYLVNVLIGVFSYYLFLFLWVAFSWGEPMNLLSLEAILTLTISSLVFLGFNYLLLRKINKPSYWGKALATSSATIITIILVIAYPF</sequence>
<dbReference type="Proteomes" id="UP000297975">
    <property type="component" value="Unassembled WGS sequence"/>
</dbReference>
<dbReference type="OrthoDB" id="2974341at2"/>
<organism evidence="2 3">
    <name type="scientific">Filobacillus milosensis</name>
    <dbReference type="NCBI Taxonomy" id="94137"/>
    <lineage>
        <taxon>Bacteria</taxon>
        <taxon>Bacillati</taxon>
        <taxon>Bacillota</taxon>
        <taxon>Bacilli</taxon>
        <taxon>Bacillales</taxon>
        <taxon>Bacillaceae</taxon>
        <taxon>Filobacillus</taxon>
    </lineage>
</organism>
<evidence type="ECO:0000256" key="1">
    <source>
        <dbReference type="SAM" id="Phobius"/>
    </source>
</evidence>
<protein>
    <submittedName>
        <fullName evidence="2">Uncharacterized protein</fullName>
    </submittedName>
</protein>
<feature type="transmembrane region" description="Helical" evidence="1">
    <location>
        <begin position="75"/>
        <end position="92"/>
    </location>
</feature>
<keyword evidence="3" id="KW-1185">Reference proteome</keyword>
<feature type="transmembrane region" description="Helical" evidence="1">
    <location>
        <begin position="7"/>
        <end position="33"/>
    </location>
</feature>